<gene>
    <name evidence="1" type="ORF">JYU34_021280</name>
</gene>
<organism evidence="1 2">
    <name type="scientific">Plutella xylostella</name>
    <name type="common">Diamondback moth</name>
    <name type="synonym">Plutella maculipennis</name>
    <dbReference type="NCBI Taxonomy" id="51655"/>
    <lineage>
        <taxon>Eukaryota</taxon>
        <taxon>Metazoa</taxon>
        <taxon>Ecdysozoa</taxon>
        <taxon>Arthropoda</taxon>
        <taxon>Hexapoda</taxon>
        <taxon>Insecta</taxon>
        <taxon>Pterygota</taxon>
        <taxon>Neoptera</taxon>
        <taxon>Endopterygota</taxon>
        <taxon>Lepidoptera</taxon>
        <taxon>Glossata</taxon>
        <taxon>Ditrysia</taxon>
        <taxon>Yponomeutoidea</taxon>
        <taxon>Plutellidae</taxon>
        <taxon>Plutella</taxon>
    </lineage>
</organism>
<proteinExistence type="predicted"/>
<sequence length="133" mass="14472">MVDIESAARVRPASMSINTTSLHALRRLLVVVRPERGGESGARAARLDDAAESAARVRPASMSINTTSLHALRRLLIVVRPSAAESAARVRPASMSINTTSLHALRRLLVVVRPERGGERGARAARLDEYQHY</sequence>
<evidence type="ECO:0000313" key="2">
    <source>
        <dbReference type="Proteomes" id="UP000823941"/>
    </source>
</evidence>
<reference evidence="1 2" key="1">
    <citation type="submission" date="2021-06" db="EMBL/GenBank/DDBJ databases">
        <title>A haploid diamondback moth (Plutella xylostella L.) genome assembly resolves 31 chromosomes and identifies a diamide resistance mutation.</title>
        <authorList>
            <person name="Ward C.M."/>
            <person name="Perry K.D."/>
            <person name="Baker G."/>
            <person name="Powis K."/>
            <person name="Heckel D.G."/>
            <person name="Baxter S.W."/>
        </authorList>
    </citation>
    <scope>NUCLEOTIDE SEQUENCE [LARGE SCALE GENOMIC DNA]</scope>
    <source>
        <strain evidence="1 2">LV</strain>
        <tissue evidence="1">Single pupa</tissue>
    </source>
</reference>
<keyword evidence="2" id="KW-1185">Reference proteome</keyword>
<name>A0ABQ7PUJ0_PLUXY</name>
<protein>
    <submittedName>
        <fullName evidence="1">Uncharacterized protein</fullName>
    </submittedName>
</protein>
<dbReference type="EMBL" id="JAHIBW010000029">
    <property type="protein sequence ID" value="KAG7296179.1"/>
    <property type="molecule type" value="Genomic_DNA"/>
</dbReference>
<evidence type="ECO:0000313" key="1">
    <source>
        <dbReference type="EMBL" id="KAG7296179.1"/>
    </source>
</evidence>
<comment type="caution">
    <text evidence="1">The sequence shown here is derived from an EMBL/GenBank/DDBJ whole genome shotgun (WGS) entry which is preliminary data.</text>
</comment>
<dbReference type="Proteomes" id="UP000823941">
    <property type="component" value="Chromosome 29"/>
</dbReference>
<accession>A0ABQ7PUJ0</accession>